<evidence type="ECO:0000259" key="1">
    <source>
        <dbReference type="Pfam" id="PF12697"/>
    </source>
</evidence>
<comment type="caution">
    <text evidence="2">The sequence shown here is derived from an EMBL/GenBank/DDBJ whole genome shotgun (WGS) entry which is preliminary data.</text>
</comment>
<reference evidence="2" key="1">
    <citation type="journal article" date="2014" name="Int. J. Syst. Evol. Microbiol.">
        <title>Complete genome sequence of Corynebacterium casei LMG S-19264T (=DSM 44701T), isolated from a smear-ripened cheese.</title>
        <authorList>
            <consortium name="US DOE Joint Genome Institute (JGI-PGF)"/>
            <person name="Walter F."/>
            <person name="Albersmeier A."/>
            <person name="Kalinowski J."/>
            <person name="Ruckert C."/>
        </authorList>
    </citation>
    <scope>NUCLEOTIDE SEQUENCE</scope>
    <source>
        <strain evidence="2">CGMCC 4.7430</strain>
    </source>
</reference>
<dbReference type="RefSeq" id="WP_189137940.1">
    <property type="nucleotide sequence ID" value="NZ_BMNK01000002.1"/>
</dbReference>
<dbReference type="SUPFAM" id="SSF53474">
    <property type="entry name" value="alpha/beta-Hydrolases"/>
    <property type="match status" value="1"/>
</dbReference>
<accession>A0A918A1J8</accession>
<dbReference type="AlphaFoldDB" id="A0A918A1J8"/>
<dbReference type="Pfam" id="PF12697">
    <property type="entry name" value="Abhydrolase_6"/>
    <property type="match status" value="1"/>
</dbReference>
<dbReference type="InterPro" id="IPR029058">
    <property type="entry name" value="AB_hydrolase_fold"/>
</dbReference>
<organism evidence="2 3">
    <name type="scientific">Nonomuraea glycinis</name>
    <dbReference type="NCBI Taxonomy" id="2047744"/>
    <lineage>
        <taxon>Bacteria</taxon>
        <taxon>Bacillati</taxon>
        <taxon>Actinomycetota</taxon>
        <taxon>Actinomycetes</taxon>
        <taxon>Streptosporangiales</taxon>
        <taxon>Streptosporangiaceae</taxon>
        <taxon>Nonomuraea</taxon>
    </lineage>
</organism>
<evidence type="ECO:0000313" key="2">
    <source>
        <dbReference type="EMBL" id="GGP03992.1"/>
    </source>
</evidence>
<keyword evidence="3" id="KW-1185">Reference proteome</keyword>
<dbReference type="Gene3D" id="3.40.50.1820">
    <property type="entry name" value="alpha/beta hydrolase"/>
    <property type="match status" value="1"/>
</dbReference>
<sequence length="244" mass="24735">MAMVRSCDGTSIAFRRYGAGPAIVLVGGAPGVAGRLAGLLAAGFTVFHHDRRGTGDSGDTAPYALAREVEDLEAVIASAGGPVSLAGLGSGAVLALEAARTLPGITRLALCGPTSRARPHTPLTHPAAPDLPVTRFTPAPGPLGTGVTAAPGPLGTGVMAARWSCVSIPTLVLDEPPTCDEPPAGSAADGSAFDGEHLARLLPDGRHRSVSPLAPATLAPHLAEFFTTSTQPPCRRASRWLPVR</sequence>
<gene>
    <name evidence="2" type="ORF">GCM10012278_17510</name>
</gene>
<evidence type="ECO:0000313" key="3">
    <source>
        <dbReference type="Proteomes" id="UP000660745"/>
    </source>
</evidence>
<dbReference type="EMBL" id="BMNK01000002">
    <property type="protein sequence ID" value="GGP03992.1"/>
    <property type="molecule type" value="Genomic_DNA"/>
</dbReference>
<dbReference type="InterPro" id="IPR000073">
    <property type="entry name" value="AB_hydrolase_1"/>
</dbReference>
<protein>
    <recommendedName>
        <fullName evidence="1">AB hydrolase-1 domain-containing protein</fullName>
    </recommendedName>
</protein>
<proteinExistence type="predicted"/>
<dbReference type="Proteomes" id="UP000660745">
    <property type="component" value="Unassembled WGS sequence"/>
</dbReference>
<dbReference type="GO" id="GO:0003824">
    <property type="term" value="F:catalytic activity"/>
    <property type="evidence" value="ECO:0007669"/>
    <property type="project" value="UniProtKB-ARBA"/>
</dbReference>
<reference evidence="2" key="2">
    <citation type="submission" date="2020-09" db="EMBL/GenBank/DDBJ databases">
        <authorList>
            <person name="Sun Q."/>
            <person name="Zhou Y."/>
        </authorList>
    </citation>
    <scope>NUCLEOTIDE SEQUENCE</scope>
    <source>
        <strain evidence="2">CGMCC 4.7430</strain>
    </source>
</reference>
<feature type="domain" description="AB hydrolase-1" evidence="1">
    <location>
        <begin position="23"/>
        <end position="207"/>
    </location>
</feature>
<name>A0A918A1J8_9ACTN</name>